<dbReference type="SUPFAM" id="SSF53649">
    <property type="entry name" value="Alkaline phosphatase-like"/>
    <property type="match status" value="1"/>
</dbReference>
<dbReference type="PANTHER" id="PTHR43751">
    <property type="entry name" value="SULFATASE"/>
    <property type="match status" value="1"/>
</dbReference>
<evidence type="ECO:0000313" key="3">
    <source>
        <dbReference type="Proteomes" id="UP000219559"/>
    </source>
</evidence>
<proteinExistence type="predicted"/>
<dbReference type="InterPro" id="IPR000917">
    <property type="entry name" value="Sulfatase_N"/>
</dbReference>
<evidence type="ECO:0000313" key="2">
    <source>
        <dbReference type="EMBL" id="PCE64197.1"/>
    </source>
</evidence>
<dbReference type="Pfam" id="PF00884">
    <property type="entry name" value="Sulfatase"/>
    <property type="match status" value="1"/>
</dbReference>
<dbReference type="InterPro" id="IPR052701">
    <property type="entry name" value="GAG_Ulvan_Degrading_Sulfatases"/>
</dbReference>
<comment type="caution">
    <text evidence="2">The sequence shown here is derived from an EMBL/GenBank/DDBJ whole genome shotgun (WGS) entry which is preliminary data.</text>
</comment>
<dbReference type="Gene3D" id="3.40.720.10">
    <property type="entry name" value="Alkaline Phosphatase, subunit A"/>
    <property type="match status" value="1"/>
</dbReference>
<gene>
    <name evidence="2" type="ORF">B7P33_12550</name>
</gene>
<reference evidence="2 3" key="1">
    <citation type="submission" date="2017-04" db="EMBL/GenBank/DDBJ databases">
        <title>A new member of the family Flavobacteriaceae isolated from ascidians.</title>
        <authorList>
            <person name="Chen L."/>
        </authorList>
    </citation>
    <scope>NUCLEOTIDE SEQUENCE [LARGE SCALE GENOMIC DNA]</scope>
    <source>
        <strain evidence="2 3">HQA918</strain>
    </source>
</reference>
<dbReference type="Gene3D" id="3.30.1120.10">
    <property type="match status" value="1"/>
</dbReference>
<feature type="domain" description="Sulfatase N-terminal" evidence="1">
    <location>
        <begin position="22"/>
        <end position="349"/>
    </location>
</feature>
<dbReference type="InterPro" id="IPR017850">
    <property type="entry name" value="Alkaline_phosphatase_core_sf"/>
</dbReference>
<dbReference type="EMBL" id="NBWU01000004">
    <property type="protein sequence ID" value="PCE64197.1"/>
    <property type="molecule type" value="Genomic_DNA"/>
</dbReference>
<dbReference type="AlphaFoldDB" id="A0A2A4G6C2"/>
<dbReference type="OrthoDB" id="9766107at2"/>
<evidence type="ECO:0000259" key="1">
    <source>
        <dbReference type="Pfam" id="PF00884"/>
    </source>
</evidence>
<protein>
    <submittedName>
        <fullName evidence="2">Arylsulfatase</fullName>
    </submittedName>
</protein>
<dbReference type="Proteomes" id="UP000219559">
    <property type="component" value="Unassembled WGS sequence"/>
</dbReference>
<name>A0A2A4G6C2_9FLAO</name>
<accession>A0A2A4G6C2</accession>
<sequence length="506" mass="57249">MKQFTISVFVLLSCLAYGQEKPNILVIFGDDIGYWNLSYNNRGMMGYMTPNIDRIAHEGMIFTDYYAEQSCTAGRAAFITGQHPFRTGLTKVGMPGAPQGIQKEDPTLAELLKPHGYVTGQFGKNHLGDRDEHLPTAHGFDEFFGNLYHLNAEEEPENVDYPKDPQFAKKWGPRGVIKSTADGPVKDTGPLTKKRMETIDGEFTDAAIDFIKKSHRGKQPFFVWLNTSRMHYFTHISDKNKGISGEGGNFYSDGMVEHDNHVGKVLDALEDLKIDDNTIVIYSTDNGPHFNEWPDGGITPFRGEKNTNWEGGFRVPTAIRWPGKIKPNSVTNEIVSHQDWVPTLMAAIGEPNIKQKLLNGHKIGNTTYNVHLDGHNILDLITGKSDKSPRDHFFYVSDDGKLLAIRTGPWKAVFAEQRAKRFDVWRDPFVDLRAPKLFHLRRDPFERADTDSNQYNHWWGKRAGFIAIPLQEKVGEVLETLKAYPPRQKPGSFNLDQIMEGLQEGQ</sequence>
<keyword evidence="3" id="KW-1185">Reference proteome</keyword>
<organism evidence="2 3">
    <name type="scientific">Sediminicola luteus</name>
    <dbReference type="NCBI Taxonomy" id="319238"/>
    <lineage>
        <taxon>Bacteria</taxon>
        <taxon>Pseudomonadati</taxon>
        <taxon>Bacteroidota</taxon>
        <taxon>Flavobacteriia</taxon>
        <taxon>Flavobacteriales</taxon>
        <taxon>Flavobacteriaceae</taxon>
        <taxon>Sediminicola</taxon>
    </lineage>
</organism>
<dbReference type="PANTHER" id="PTHR43751:SF2">
    <property type="entry name" value="SULFATASE N-TERMINAL DOMAIN-CONTAINING PROTEIN"/>
    <property type="match status" value="1"/>
</dbReference>
<dbReference type="CDD" id="cd16142">
    <property type="entry name" value="ARS_like"/>
    <property type="match status" value="1"/>
</dbReference>
<dbReference type="RefSeq" id="WP_097443036.1">
    <property type="nucleotide sequence ID" value="NZ_NBWU01000004.1"/>
</dbReference>